<dbReference type="SUPFAM" id="SSF48452">
    <property type="entry name" value="TPR-like"/>
    <property type="match status" value="1"/>
</dbReference>
<dbReference type="InterPro" id="IPR011990">
    <property type="entry name" value="TPR-like_helical_dom_sf"/>
</dbReference>
<dbReference type="STRING" id="1123010.SAMN02745724_04637"/>
<accession>A0A1I1SN94</accession>
<dbReference type="Pfam" id="PF13432">
    <property type="entry name" value="TPR_16"/>
    <property type="match status" value="1"/>
</dbReference>
<gene>
    <name evidence="1" type="ORF">SAMN02745724_04637</name>
</gene>
<organism evidence="1 2">
    <name type="scientific">Pseudoalteromonas denitrificans DSM 6059</name>
    <dbReference type="NCBI Taxonomy" id="1123010"/>
    <lineage>
        <taxon>Bacteria</taxon>
        <taxon>Pseudomonadati</taxon>
        <taxon>Pseudomonadota</taxon>
        <taxon>Gammaproteobacteria</taxon>
        <taxon>Alteromonadales</taxon>
        <taxon>Pseudoalteromonadaceae</taxon>
        <taxon>Pseudoalteromonas</taxon>
    </lineage>
</organism>
<reference evidence="1 2" key="1">
    <citation type="submission" date="2016-10" db="EMBL/GenBank/DDBJ databases">
        <authorList>
            <person name="de Groot N.N."/>
        </authorList>
    </citation>
    <scope>NUCLEOTIDE SEQUENCE [LARGE SCALE GENOMIC DNA]</scope>
    <source>
        <strain evidence="1 2">DSM 6059</strain>
    </source>
</reference>
<dbReference type="Proteomes" id="UP000198862">
    <property type="component" value="Unassembled WGS sequence"/>
</dbReference>
<evidence type="ECO:0000313" key="1">
    <source>
        <dbReference type="EMBL" id="SFD47916.1"/>
    </source>
</evidence>
<dbReference type="OrthoDB" id="255821at2"/>
<dbReference type="EMBL" id="FOLO01000061">
    <property type="protein sequence ID" value="SFD47916.1"/>
    <property type="molecule type" value="Genomic_DNA"/>
</dbReference>
<proteinExistence type="predicted"/>
<dbReference type="AlphaFoldDB" id="A0A1I1SN94"/>
<sequence length="242" mass="27120">MLFFNMEFNNPKTGLIFLITCVLGCQNIPQGIKPATETIKVTQNGSPKPQSLAQQALTSNNQYLSRSVVISTAAKAEFERAVALLANNELSLAKSAFESLSRTVPLLSGPWLKLGDIAVKRQQPDIAIALYQTALDKNKHNYFARNRLALLYRQQGLFKKAENEYQQALASWPGFNIARLNLGILYDLYLGHKPEALEQYRLYQKLNTLQGHKLNKQVKGWVADLSRQVANQAVKSEEQDNG</sequence>
<dbReference type="SMART" id="SM00028">
    <property type="entry name" value="TPR"/>
    <property type="match status" value="3"/>
</dbReference>
<evidence type="ECO:0000313" key="2">
    <source>
        <dbReference type="Proteomes" id="UP000198862"/>
    </source>
</evidence>
<dbReference type="InterPro" id="IPR019734">
    <property type="entry name" value="TPR_rpt"/>
</dbReference>
<protein>
    <submittedName>
        <fullName evidence="1">Tetratricopeptide repeat-containing protein</fullName>
    </submittedName>
</protein>
<dbReference type="Gene3D" id="1.25.40.10">
    <property type="entry name" value="Tetratricopeptide repeat domain"/>
    <property type="match status" value="1"/>
</dbReference>
<keyword evidence="2" id="KW-1185">Reference proteome</keyword>
<dbReference type="RefSeq" id="WP_091990390.1">
    <property type="nucleotide sequence ID" value="NZ_FOLO01000061.1"/>
</dbReference>
<name>A0A1I1SN94_9GAMM</name>